<protein>
    <recommendedName>
        <fullName evidence="9">Tryptophan synthase alpha chain</fullName>
        <ecNumber evidence="9">4.2.1.20</ecNumber>
    </recommendedName>
</protein>
<reference evidence="12" key="1">
    <citation type="submission" date="2015-11" db="EMBL/GenBank/DDBJ databases">
        <authorList>
            <person name="Zhang Y."/>
            <person name="Guo Z."/>
        </authorList>
    </citation>
    <scope>NUCLEOTIDE SEQUENCE [LARGE SCALE GENOMIC DNA]</scope>
    <source>
        <strain evidence="12">JGI-4</strain>
    </source>
</reference>
<dbReference type="PANTHER" id="PTHR43406:SF1">
    <property type="entry name" value="TRYPTOPHAN SYNTHASE ALPHA CHAIN, CHLOROPLASTIC"/>
    <property type="match status" value="1"/>
</dbReference>
<evidence type="ECO:0000256" key="2">
    <source>
        <dbReference type="ARBA" id="ARBA00004733"/>
    </source>
</evidence>
<gene>
    <name evidence="9" type="primary">trpA</name>
    <name evidence="12" type="ORF">JGI4_00053</name>
    <name evidence="11" type="ORF">JGI8_00726</name>
</gene>
<proteinExistence type="inferred from homology"/>
<dbReference type="PANTHER" id="PTHR43406">
    <property type="entry name" value="TRYPTOPHAN SYNTHASE, ALPHA CHAIN"/>
    <property type="match status" value="1"/>
</dbReference>
<dbReference type="GO" id="GO:0005829">
    <property type="term" value="C:cytosol"/>
    <property type="evidence" value="ECO:0007669"/>
    <property type="project" value="TreeGrafter"/>
</dbReference>
<evidence type="ECO:0000256" key="6">
    <source>
        <dbReference type="ARBA" id="ARBA00023141"/>
    </source>
</evidence>
<evidence type="ECO:0000256" key="10">
    <source>
        <dbReference type="RuleBase" id="RU003662"/>
    </source>
</evidence>
<accession>A0A0N7MRL5</accession>
<dbReference type="InterPro" id="IPR018204">
    <property type="entry name" value="Trp_synthase_alpha_AS"/>
</dbReference>
<comment type="pathway">
    <text evidence="2 9">Amino-acid biosynthesis; L-tryptophan biosynthesis; L-tryptophan from chorismate: step 5/5.</text>
</comment>
<accession>A0A0P1L7J1</accession>
<dbReference type="Pfam" id="PF00290">
    <property type="entry name" value="Trp_syntA"/>
    <property type="match status" value="1"/>
</dbReference>
<dbReference type="Gene3D" id="3.20.20.70">
    <property type="entry name" value="Aldolase class I"/>
    <property type="match status" value="1"/>
</dbReference>
<comment type="subunit">
    <text evidence="3 9">Tetramer of two alpha and two beta chains.</text>
</comment>
<dbReference type="InterPro" id="IPR002028">
    <property type="entry name" value="Trp_synthase_suA"/>
</dbReference>
<keyword evidence="6 9" id="KW-0057">Aromatic amino acid biosynthesis</keyword>
<dbReference type="EMBL" id="CZVI01000007">
    <property type="protein sequence ID" value="CUS83724.1"/>
    <property type="molecule type" value="Genomic_DNA"/>
</dbReference>
<keyword evidence="5 9" id="KW-0822">Tryptophan biosynthesis</keyword>
<dbReference type="FunFam" id="3.20.20.70:FF:000037">
    <property type="entry name" value="Tryptophan synthase alpha chain"/>
    <property type="match status" value="1"/>
</dbReference>
<dbReference type="InterPro" id="IPR013785">
    <property type="entry name" value="Aldolase_TIM"/>
</dbReference>
<evidence type="ECO:0000256" key="5">
    <source>
        <dbReference type="ARBA" id="ARBA00022822"/>
    </source>
</evidence>
<dbReference type="HAMAP" id="MF_00131">
    <property type="entry name" value="Trp_synth_alpha"/>
    <property type="match status" value="1"/>
</dbReference>
<comment type="function">
    <text evidence="1 9">The alpha subunit is responsible for the aldol cleavage of indoleglycerol phosphate to indole and glyceraldehyde 3-phosphate.</text>
</comment>
<accession>A0A0P1LTJ5</accession>
<sequence>MNRIEKVLNQKKKLFIPYITPEFPVKGVTLPLLEALVDAGSDMIEMGIPFSDPIADGPTIQHSSYVALKNGVNLKKIFSLVAEFRKNYSTPLILMGYINSILAWGLEKFICEAVSSGVDGLIVADLPVEEADELIRVSQDFKFSNIFLVAPTSSDERIKMISEKSTHFVYCVSVTGVTGEREDFGGEEFENFMRRVKANSKKPYVVGFGISKREHVMRAWQWADGVVVGSALIKQLFGVEDISKCVKIAYEFINELKNGLVEAKG</sequence>
<accession>A0A0P1MCB5</accession>
<dbReference type="EMBL" id="FAOP01000001">
    <property type="protein sequence ID" value="CUU00711.1"/>
    <property type="molecule type" value="Genomic_DNA"/>
</dbReference>
<evidence type="ECO:0000313" key="12">
    <source>
        <dbReference type="EMBL" id="CUU00711.1"/>
    </source>
</evidence>
<feature type="active site" description="Proton acceptor" evidence="9">
    <location>
        <position position="56"/>
    </location>
</feature>
<evidence type="ECO:0000313" key="11">
    <source>
        <dbReference type="EMBL" id="CUS83724.1"/>
    </source>
</evidence>
<accession>A0A0P1LPF9</accession>
<accession>A0A0S4MNT6</accession>
<comment type="catalytic activity">
    <reaction evidence="8 9">
        <text>(1S,2R)-1-C-(indol-3-yl)glycerol 3-phosphate + L-serine = D-glyceraldehyde 3-phosphate + L-tryptophan + H2O</text>
        <dbReference type="Rhea" id="RHEA:10532"/>
        <dbReference type="ChEBI" id="CHEBI:15377"/>
        <dbReference type="ChEBI" id="CHEBI:33384"/>
        <dbReference type="ChEBI" id="CHEBI:57912"/>
        <dbReference type="ChEBI" id="CHEBI:58866"/>
        <dbReference type="ChEBI" id="CHEBI:59776"/>
        <dbReference type="EC" id="4.2.1.20"/>
    </reaction>
</comment>
<dbReference type="RefSeq" id="WP_047133759.1">
    <property type="nucleotide sequence ID" value="NZ_CZVI01000007.1"/>
</dbReference>
<dbReference type="CDD" id="cd04724">
    <property type="entry name" value="Tryptophan_synthase_alpha"/>
    <property type="match status" value="1"/>
</dbReference>
<dbReference type="AlphaFoldDB" id="A0A0P1M0A7"/>
<dbReference type="GO" id="GO:0004834">
    <property type="term" value="F:tryptophan synthase activity"/>
    <property type="evidence" value="ECO:0007669"/>
    <property type="project" value="UniProtKB-UniRule"/>
</dbReference>
<dbReference type="Proteomes" id="UP000182011">
    <property type="component" value="Unassembled WGS sequence"/>
</dbReference>
<evidence type="ECO:0000313" key="13">
    <source>
        <dbReference type="Proteomes" id="UP000182011"/>
    </source>
</evidence>
<keyword evidence="4 9" id="KW-0028">Amino-acid biosynthesis</keyword>
<dbReference type="UniPathway" id="UPA00035">
    <property type="reaction ID" value="UER00044"/>
</dbReference>
<evidence type="ECO:0000256" key="8">
    <source>
        <dbReference type="ARBA" id="ARBA00049047"/>
    </source>
</evidence>
<keyword evidence="14" id="KW-1185">Reference proteome</keyword>
<evidence type="ECO:0000256" key="1">
    <source>
        <dbReference type="ARBA" id="ARBA00003365"/>
    </source>
</evidence>
<evidence type="ECO:0000313" key="14">
    <source>
        <dbReference type="Proteomes" id="UP000182200"/>
    </source>
</evidence>
<evidence type="ECO:0000256" key="3">
    <source>
        <dbReference type="ARBA" id="ARBA00011270"/>
    </source>
</evidence>
<accession>A0A0P1MLR9</accession>
<feature type="active site" description="Proton acceptor" evidence="9">
    <location>
        <position position="45"/>
    </location>
</feature>
<dbReference type="Proteomes" id="UP000182200">
    <property type="component" value="Unassembled WGS sequence"/>
</dbReference>
<dbReference type="SUPFAM" id="SSF51366">
    <property type="entry name" value="Ribulose-phoshate binding barrel"/>
    <property type="match status" value="1"/>
</dbReference>
<organism evidence="12 13">
    <name type="scientific">Candidatus Kryptonium thompsonii</name>
    <dbReference type="NCBI Taxonomy" id="1633631"/>
    <lineage>
        <taxon>Bacteria</taxon>
        <taxon>Pseudomonadati</taxon>
        <taxon>Candidatus Kryptoniota</taxon>
        <taxon>Candidatus Kryptonium</taxon>
    </lineage>
</organism>
<name>A0A0P1M0A7_9BACT</name>
<evidence type="ECO:0000256" key="4">
    <source>
        <dbReference type="ARBA" id="ARBA00022605"/>
    </source>
</evidence>
<reference evidence="13 14" key="2">
    <citation type="submission" date="2015-11" db="EMBL/GenBank/DDBJ databases">
        <authorList>
            <person name="Varghese N."/>
        </authorList>
    </citation>
    <scope>NUCLEOTIDE SEQUENCE [LARGE SCALE GENOMIC DNA]</scope>
    <source>
        <strain evidence="11 14">JGI-8</strain>
    </source>
</reference>
<comment type="similarity">
    <text evidence="9 10">Belongs to the TrpA family.</text>
</comment>
<dbReference type="OrthoDB" id="9804578at2"/>
<dbReference type="PROSITE" id="PS00167">
    <property type="entry name" value="TRP_SYNTHASE_ALPHA"/>
    <property type="match status" value="1"/>
</dbReference>
<evidence type="ECO:0000256" key="9">
    <source>
        <dbReference type="HAMAP-Rule" id="MF_00131"/>
    </source>
</evidence>
<dbReference type="InterPro" id="IPR011060">
    <property type="entry name" value="RibuloseP-bd_barrel"/>
</dbReference>
<dbReference type="STRING" id="1633631.GCA_001442925_00053"/>
<evidence type="ECO:0000256" key="7">
    <source>
        <dbReference type="ARBA" id="ARBA00023239"/>
    </source>
</evidence>
<dbReference type="EC" id="4.2.1.20" evidence="9"/>
<accession>A0A0P1M0A7</accession>
<dbReference type="NCBIfam" id="TIGR00262">
    <property type="entry name" value="trpA"/>
    <property type="match status" value="1"/>
</dbReference>
<keyword evidence="7 9" id="KW-0456">Lyase</keyword>